<comment type="cofactor">
    <cofactor evidence="1">
        <name>Zn(2+)</name>
        <dbReference type="ChEBI" id="CHEBI:29105"/>
    </cofactor>
</comment>
<evidence type="ECO:0000313" key="6">
    <source>
        <dbReference type="EMBL" id="MBR1368662.1"/>
    </source>
</evidence>
<dbReference type="GO" id="GO:0046872">
    <property type="term" value="F:metal ion binding"/>
    <property type="evidence" value="ECO:0007669"/>
    <property type="project" value="UniProtKB-KW"/>
</dbReference>
<keyword evidence="4" id="KW-0862">Zinc</keyword>
<feature type="domain" description="Metallo-beta-lactamase" evidence="5">
    <location>
        <begin position="28"/>
        <end position="227"/>
    </location>
</feature>
<dbReference type="Proteomes" id="UP000730161">
    <property type="component" value="Unassembled WGS sequence"/>
</dbReference>
<keyword evidence="7" id="KW-1185">Reference proteome</keyword>
<dbReference type="SUPFAM" id="SSF56281">
    <property type="entry name" value="Metallo-hydrolase/oxidoreductase"/>
    <property type="match status" value="1"/>
</dbReference>
<dbReference type="CDD" id="cd06262">
    <property type="entry name" value="metallo-hydrolase-like_MBL-fold"/>
    <property type="match status" value="1"/>
</dbReference>
<dbReference type="OrthoDB" id="197151at2157"/>
<protein>
    <recommendedName>
        <fullName evidence="5">Metallo-beta-lactamase domain-containing protein</fullName>
    </recommendedName>
</protein>
<dbReference type="EMBL" id="JWHL01000003">
    <property type="protein sequence ID" value="MBR1368662.1"/>
    <property type="molecule type" value="Genomic_DNA"/>
</dbReference>
<evidence type="ECO:0000259" key="5">
    <source>
        <dbReference type="SMART" id="SM00849"/>
    </source>
</evidence>
<dbReference type="GO" id="GO:0016787">
    <property type="term" value="F:hydrolase activity"/>
    <property type="evidence" value="ECO:0007669"/>
    <property type="project" value="UniProtKB-KW"/>
</dbReference>
<keyword evidence="3" id="KW-0378">Hydrolase</keyword>
<evidence type="ECO:0000256" key="4">
    <source>
        <dbReference type="ARBA" id="ARBA00022833"/>
    </source>
</evidence>
<name>A0A8J7W9L4_9EURY</name>
<dbReference type="RefSeq" id="WP_211530290.1">
    <property type="nucleotide sequence ID" value="NZ_JWHL01000003.1"/>
</dbReference>
<reference evidence="6" key="1">
    <citation type="submission" date="2014-12" db="EMBL/GenBank/DDBJ databases">
        <authorList>
            <person name="Huang H.-H."/>
            <person name="Chen S.-C."/>
            <person name="Lai M.-C."/>
        </authorList>
    </citation>
    <scope>NUCLEOTIDE SEQUENCE</scope>
    <source>
        <strain evidence="6">K1F9705b</strain>
    </source>
</reference>
<dbReference type="InterPro" id="IPR051453">
    <property type="entry name" value="MBL_Glyoxalase_II"/>
</dbReference>
<dbReference type="Gene3D" id="3.60.15.10">
    <property type="entry name" value="Ribonuclease Z/Hydroxyacylglutathione hydrolase-like"/>
    <property type="match status" value="1"/>
</dbReference>
<dbReference type="AlphaFoldDB" id="A0A8J7W9L4"/>
<accession>A0A8J7W9L4</accession>
<evidence type="ECO:0000256" key="2">
    <source>
        <dbReference type="ARBA" id="ARBA00022723"/>
    </source>
</evidence>
<comment type="caution">
    <text evidence="6">The sequence shown here is derived from an EMBL/GenBank/DDBJ whole genome shotgun (WGS) entry which is preliminary data.</text>
</comment>
<evidence type="ECO:0000313" key="7">
    <source>
        <dbReference type="Proteomes" id="UP000730161"/>
    </source>
</evidence>
<dbReference type="SMART" id="SM00849">
    <property type="entry name" value="Lactamase_B"/>
    <property type="match status" value="1"/>
</dbReference>
<dbReference type="PANTHER" id="PTHR46233">
    <property type="entry name" value="HYDROXYACYLGLUTATHIONE HYDROLASE GLOC"/>
    <property type="match status" value="1"/>
</dbReference>
<dbReference type="InterPro" id="IPR001279">
    <property type="entry name" value="Metallo-B-lactamas"/>
</dbReference>
<sequence>MESHRWNRIPGCDNISIYPIIRKIDTVSSNSFLLASDTECILLDPGGLATQTDEILSVIRGKKEEGCMLERILLTHTHIDHSFSLLHNDELRGYADRVCTHISGAEVLRTGDTGISQAALLGREMHPCTIGMPLFLEEGDTAGCGLKEEEISFTDEMSILAYHTPGHSPDSICYRLGNNLFIGDTLFIGAPGVAGSVGWSKNDCISSLHGLMRLIKNEGITSCLSGHGDPIPASSAMTSIARIVDDVEKIDNIATITPEWARTTATFGNDLMAEMDKTLTIISGRITFISHMLEELEEEDEADRIDRIIEISAIDDLLTRYHDFSEAYRKGEHRDIQLAQKAAQIAGKLNRMVDRGNLGTIIDPILLEHLTSLINDYMTVFRGYQPVATLSTCNPNAIYAEVMRSFTGERDPGNLLAAESGEEFLAAMIREMGTIRVVQQGYLTIQSEEASLDVVMDKRRFRRAMQRLIEETAASGCDGMEIAITSPDRSQVTITCTPDRPVLDEQTIRYFIQAFLLTGGSIRETKDRITITYPSQRSII</sequence>
<keyword evidence="2" id="KW-0479">Metal-binding</keyword>
<evidence type="ECO:0000256" key="1">
    <source>
        <dbReference type="ARBA" id="ARBA00001947"/>
    </source>
</evidence>
<organism evidence="6 7">
    <name type="scientific">Methanocalculus chunghsingensis</name>
    <dbReference type="NCBI Taxonomy" id="156457"/>
    <lineage>
        <taxon>Archaea</taxon>
        <taxon>Methanobacteriati</taxon>
        <taxon>Methanobacteriota</taxon>
        <taxon>Stenosarchaea group</taxon>
        <taxon>Methanomicrobia</taxon>
        <taxon>Methanomicrobiales</taxon>
        <taxon>Methanocalculaceae</taxon>
        <taxon>Methanocalculus</taxon>
    </lineage>
</organism>
<dbReference type="PANTHER" id="PTHR46233:SF3">
    <property type="entry name" value="HYDROXYACYLGLUTATHIONE HYDROLASE GLOC"/>
    <property type="match status" value="1"/>
</dbReference>
<proteinExistence type="predicted"/>
<gene>
    <name evidence="6" type="ORF">RJ53_03720</name>
</gene>
<evidence type="ECO:0000256" key="3">
    <source>
        <dbReference type="ARBA" id="ARBA00022801"/>
    </source>
</evidence>
<dbReference type="Pfam" id="PF00753">
    <property type="entry name" value="Lactamase_B"/>
    <property type="match status" value="1"/>
</dbReference>
<dbReference type="InterPro" id="IPR036866">
    <property type="entry name" value="RibonucZ/Hydroxyglut_hydro"/>
</dbReference>